<dbReference type="FunCoup" id="E1ZEE6">
    <property type="interactions" value="384"/>
</dbReference>
<evidence type="ECO:0000256" key="1">
    <source>
        <dbReference type="ARBA" id="ARBA00001936"/>
    </source>
</evidence>
<dbReference type="PANTHER" id="PTHR11839">
    <property type="entry name" value="UDP/ADP-SUGAR PYROPHOSPHATASE"/>
    <property type="match status" value="1"/>
</dbReference>
<dbReference type="GO" id="GO:0034432">
    <property type="term" value="F:bis(5'-adenosyl)-pentaphosphatase activity"/>
    <property type="evidence" value="ECO:0007669"/>
    <property type="project" value="TreeGrafter"/>
</dbReference>
<dbReference type="PANTHER" id="PTHR11839:SF22">
    <property type="entry name" value="NUDIX HYDROLASE 26, CHLOROPLASTIC"/>
    <property type="match status" value="1"/>
</dbReference>
<evidence type="ECO:0000313" key="7">
    <source>
        <dbReference type="Proteomes" id="UP000008141"/>
    </source>
</evidence>
<keyword evidence="7" id="KW-1185">Reference proteome</keyword>
<dbReference type="OMA" id="GWKWAKP"/>
<reference evidence="6 7" key="1">
    <citation type="journal article" date="2010" name="Plant Cell">
        <title>The Chlorella variabilis NC64A genome reveals adaptation to photosymbiosis, coevolution with viruses, and cryptic sex.</title>
        <authorList>
            <person name="Blanc G."/>
            <person name="Duncan G."/>
            <person name="Agarkova I."/>
            <person name="Borodovsky M."/>
            <person name="Gurnon J."/>
            <person name="Kuo A."/>
            <person name="Lindquist E."/>
            <person name="Lucas S."/>
            <person name="Pangilinan J."/>
            <person name="Polle J."/>
            <person name="Salamov A."/>
            <person name="Terry A."/>
            <person name="Yamada T."/>
            <person name="Dunigan D.D."/>
            <person name="Grigoriev I.V."/>
            <person name="Claverie J.M."/>
            <person name="Van Etten J.L."/>
        </authorList>
    </citation>
    <scope>NUCLEOTIDE SEQUENCE [LARGE SCALE GENOMIC DNA]</scope>
    <source>
        <strain evidence="6 7">NC64A</strain>
    </source>
</reference>
<dbReference type="KEGG" id="cvr:CHLNCDRAFT_31004"/>
<dbReference type="eggNOG" id="ENOG502QSDR">
    <property type="taxonomic scope" value="Eukaryota"/>
</dbReference>
<evidence type="ECO:0000256" key="3">
    <source>
        <dbReference type="RuleBase" id="RU003476"/>
    </source>
</evidence>
<dbReference type="Proteomes" id="UP000008141">
    <property type="component" value="Unassembled WGS sequence"/>
</dbReference>
<comment type="similarity">
    <text evidence="3">Belongs to the Nudix hydrolase family.</text>
</comment>
<evidence type="ECO:0000256" key="4">
    <source>
        <dbReference type="SAM" id="MobiDB-lite"/>
    </source>
</evidence>
<dbReference type="InterPro" id="IPR000086">
    <property type="entry name" value="NUDIX_hydrolase_dom"/>
</dbReference>
<name>E1ZEE6_CHLVA</name>
<dbReference type="GO" id="GO:0006753">
    <property type="term" value="P:nucleoside phosphate metabolic process"/>
    <property type="evidence" value="ECO:0007669"/>
    <property type="project" value="TreeGrafter"/>
</dbReference>
<dbReference type="InterPro" id="IPR015797">
    <property type="entry name" value="NUDIX_hydrolase-like_dom_sf"/>
</dbReference>
<dbReference type="PRINTS" id="PR00502">
    <property type="entry name" value="NUDIXFAMILY"/>
</dbReference>
<accession>E1ZEE6</accession>
<dbReference type="Gene3D" id="3.90.79.10">
    <property type="entry name" value="Nucleoside Triphosphate Pyrophosphohydrolase"/>
    <property type="match status" value="1"/>
</dbReference>
<dbReference type="RefSeq" id="XP_005847958.1">
    <property type="nucleotide sequence ID" value="XM_005847896.1"/>
</dbReference>
<dbReference type="Pfam" id="PF00293">
    <property type="entry name" value="NUDIX"/>
    <property type="match status" value="1"/>
</dbReference>
<sequence length="233" mass="25788">MKLQFRAGACSPLVTCRSPAGSSSRHPSSQRGLSGLQQTPTQHLAQRSSPAAAAPATLVRAPGANNILELNEHRRGVGLCIYRASDGKVFAAQRMDDPQMSWQMPQGGIDPLENPMKAALRELHEETGITAVRIVASIDRWLEYSFPTKVKAQMPGSFLRYRGQTQKWYLLEYRGDESEIDLSCHGHPEFSQYSWAALESLPDGVVDFKQGVYRQVARHFAPEIARRVGQAVA</sequence>
<feature type="compositionally biased region" description="Low complexity" evidence="4">
    <location>
        <begin position="17"/>
        <end position="34"/>
    </location>
</feature>
<dbReference type="InterPro" id="IPR022927">
    <property type="entry name" value="RppH"/>
</dbReference>
<keyword evidence="2 3" id="KW-0378">Hydrolase</keyword>
<organism evidence="7">
    <name type="scientific">Chlorella variabilis</name>
    <name type="common">Green alga</name>
    <dbReference type="NCBI Taxonomy" id="554065"/>
    <lineage>
        <taxon>Eukaryota</taxon>
        <taxon>Viridiplantae</taxon>
        <taxon>Chlorophyta</taxon>
        <taxon>core chlorophytes</taxon>
        <taxon>Trebouxiophyceae</taxon>
        <taxon>Chlorellales</taxon>
        <taxon>Chlorellaceae</taxon>
        <taxon>Chlorella clade</taxon>
        <taxon>Chlorella</taxon>
    </lineage>
</organism>
<dbReference type="InterPro" id="IPR020084">
    <property type="entry name" value="NUDIX_hydrolase_CS"/>
</dbReference>
<feature type="region of interest" description="Disordered" evidence="4">
    <location>
        <begin position="16"/>
        <end position="54"/>
    </location>
</feature>
<dbReference type="InParanoid" id="E1ZEE6"/>
<dbReference type="AlphaFoldDB" id="E1ZEE6"/>
<dbReference type="CDD" id="cd03671">
    <property type="entry name" value="NUDIX_Ap4A_hydrolase_plant_like"/>
    <property type="match status" value="1"/>
</dbReference>
<dbReference type="OrthoDB" id="276276at2759"/>
<comment type="cofactor">
    <cofactor evidence="1">
        <name>Mn(2+)</name>
        <dbReference type="ChEBI" id="CHEBI:29035"/>
    </cofactor>
</comment>
<dbReference type="EMBL" id="GL433843">
    <property type="protein sequence ID" value="EFN55856.1"/>
    <property type="molecule type" value="Genomic_DNA"/>
</dbReference>
<dbReference type="GO" id="GO:0019693">
    <property type="term" value="P:ribose phosphate metabolic process"/>
    <property type="evidence" value="ECO:0007669"/>
    <property type="project" value="TreeGrafter"/>
</dbReference>
<evidence type="ECO:0000256" key="2">
    <source>
        <dbReference type="ARBA" id="ARBA00022801"/>
    </source>
</evidence>
<dbReference type="GeneID" id="17355526"/>
<evidence type="ECO:0000259" key="5">
    <source>
        <dbReference type="PROSITE" id="PS51462"/>
    </source>
</evidence>
<protein>
    <recommendedName>
        <fullName evidence="5">Nudix hydrolase domain-containing protein</fullName>
    </recommendedName>
</protein>
<feature type="compositionally biased region" description="Polar residues" evidence="4">
    <location>
        <begin position="35"/>
        <end position="49"/>
    </location>
</feature>
<gene>
    <name evidence="6" type="ORF">CHLNCDRAFT_31004</name>
</gene>
<dbReference type="NCBIfam" id="NF001938">
    <property type="entry name" value="PRK00714.1-5"/>
    <property type="match status" value="1"/>
</dbReference>
<dbReference type="InterPro" id="IPR020476">
    <property type="entry name" value="Nudix_hydrolase"/>
</dbReference>
<feature type="domain" description="Nudix hydrolase" evidence="5">
    <location>
        <begin position="72"/>
        <end position="218"/>
    </location>
</feature>
<evidence type="ECO:0000313" key="6">
    <source>
        <dbReference type="EMBL" id="EFN55856.1"/>
    </source>
</evidence>
<proteinExistence type="inferred from homology"/>
<dbReference type="PROSITE" id="PS00893">
    <property type="entry name" value="NUDIX_BOX"/>
    <property type="match status" value="1"/>
</dbReference>
<dbReference type="SUPFAM" id="SSF55811">
    <property type="entry name" value="Nudix"/>
    <property type="match status" value="1"/>
</dbReference>
<dbReference type="PROSITE" id="PS51462">
    <property type="entry name" value="NUDIX"/>
    <property type="match status" value="1"/>
</dbReference>
<dbReference type="GO" id="GO:0008893">
    <property type="term" value="F:guanosine-3',5'-bis(diphosphate) 3'-diphosphatase activity"/>
    <property type="evidence" value="ECO:0007669"/>
    <property type="project" value="TreeGrafter"/>
</dbReference>